<gene>
    <name evidence="1" type="ORF">DPEC_G00046640</name>
</gene>
<protein>
    <submittedName>
        <fullName evidence="1">Uncharacterized protein</fullName>
    </submittedName>
</protein>
<sequence length="1272" mass="139830">MVVGGLCALVHGAASPLMLLVYGMMTNTFVEYEIEIQELADPNKTCSNNTITWINGSIFEIAENTTVFCGVDIEAQMTMFAYYYVGIGLGVLIVSYFQIALWVSAAAKQIQRIRKTYFRKIMRMEIGWFDCNSVGELNTRISDDINKINNAIADQVSIFIERISTFIFGFMVGFIGGWKLTLVVIAVSPLIGLAAGLMAMAVARLTGRELQAYAKAGAVADEVLSSIRTVAAFGGEGKEAERYDKNLIEAQNWGVKKGTVIGVFQGYLWCIIFLCYALAFWYGSKLVIETKELSSGTLVQVFFGVLMAAMNLGQASPCLEAFASGRAAAKTIFDTIDREPEIDCFSEEGHRLDKVKGDITFHNVTFNYPSRPEVKILDSLSMQIRAGETTAFVGPSGSGKSTTVQLFQRFYDPRDGMVTLDGHDIRNLNIRWFRSLIGVVEQEPVLFSTTIAENIRYGRSGVTMDDIIQATKEANAYHFIMELPQRFETLVGEGGGQMSGGQKQRIAIARALIRNPRILLLDMATSALDNESEAVVQEALDKARMGRTTISIAHRLTTIRNADVIIGFEHGRAVERGTHNELLEKKGVYFTLVTLQNHGNDTPGYKASKGLDDDITNQEDIQKLRSFSRGSYECVLRQSLRLRSHSQLSNGIPEAIAGSTVQLDQFLAPMENEIKPQSLKEEAYEHVEPAPVARILKYNKSEWPYMLVGSIGAAINGSVNPIYAILFSQILGTFSIRNVDEQRAQINGICILFCVVAVTSFFSQFLQGYAFGKSGELLTRRLRKVGFQAMLRQEVGWFDDPRNSPGALTTRLATDAAMVQGATGSQIGMIVNSLTNIGAALIIAFYFSWKLSLVVMCFLPLIGLSGVFQAKMLTGFANEDKKAMEAAGQVSSEALANIRTIAGLAKESTFVDTYEQQLEAPYISAKRKANVYGICFAFSQCVIFMTYAASFRYGGYLVSAEGLHYLLVFRVISAIVISGTALGKASSFTPDYAKAKTAAGQLFKLLDRVPKISMSQTDGETWENFKGKLEFINCKFTYPNRPDIQVLNGLLVSVKPGQTLAFVGSSGCGKSTSVQLLERFYDPDEGRVLIDGRPSHTVNVPFLRAQIGIVSQEPVLFDCSIAENIQYGDNTRNVSVEEIVDAAKKAYLHDFVMTLPDKYETQVGAQGSQLSRGQKQRIAIARAIVRNPKILLLDEATSALDTESEKTVQAALDEARHGRTCIVIAHRLSTIQNADIIAVMSQGVVIESGNHETLMDKRAAYYKLVTTGAPIS</sequence>
<keyword evidence="2" id="KW-1185">Reference proteome</keyword>
<name>A0ACC2HAM6_DALPE</name>
<proteinExistence type="predicted"/>
<accession>A0ACC2HAM6</accession>
<organism evidence="1 2">
    <name type="scientific">Dallia pectoralis</name>
    <name type="common">Alaska blackfish</name>
    <dbReference type="NCBI Taxonomy" id="75939"/>
    <lineage>
        <taxon>Eukaryota</taxon>
        <taxon>Metazoa</taxon>
        <taxon>Chordata</taxon>
        <taxon>Craniata</taxon>
        <taxon>Vertebrata</taxon>
        <taxon>Euteleostomi</taxon>
        <taxon>Actinopterygii</taxon>
        <taxon>Neopterygii</taxon>
        <taxon>Teleostei</taxon>
        <taxon>Protacanthopterygii</taxon>
        <taxon>Esociformes</taxon>
        <taxon>Umbridae</taxon>
        <taxon>Dallia</taxon>
    </lineage>
</organism>
<reference evidence="1" key="1">
    <citation type="submission" date="2021-05" db="EMBL/GenBank/DDBJ databases">
        <authorList>
            <person name="Pan Q."/>
            <person name="Jouanno E."/>
            <person name="Zahm M."/>
            <person name="Klopp C."/>
            <person name="Cabau C."/>
            <person name="Louis A."/>
            <person name="Berthelot C."/>
            <person name="Parey E."/>
            <person name="Roest Crollius H."/>
            <person name="Montfort J."/>
            <person name="Robinson-Rechavi M."/>
            <person name="Bouchez O."/>
            <person name="Lampietro C."/>
            <person name="Lopez Roques C."/>
            <person name="Donnadieu C."/>
            <person name="Postlethwait J."/>
            <person name="Bobe J."/>
            <person name="Dillon D."/>
            <person name="Chandos A."/>
            <person name="von Hippel F."/>
            <person name="Guiguen Y."/>
        </authorList>
    </citation>
    <scope>NUCLEOTIDE SEQUENCE</scope>
    <source>
        <strain evidence="1">YG-Jan2019</strain>
    </source>
</reference>
<dbReference type="Proteomes" id="UP001157502">
    <property type="component" value="Chromosome 4"/>
</dbReference>
<dbReference type="EMBL" id="CM055731">
    <property type="protein sequence ID" value="KAJ8012801.1"/>
    <property type="molecule type" value="Genomic_DNA"/>
</dbReference>
<evidence type="ECO:0000313" key="1">
    <source>
        <dbReference type="EMBL" id="KAJ8012801.1"/>
    </source>
</evidence>
<comment type="caution">
    <text evidence="1">The sequence shown here is derived from an EMBL/GenBank/DDBJ whole genome shotgun (WGS) entry which is preliminary data.</text>
</comment>
<evidence type="ECO:0000313" key="2">
    <source>
        <dbReference type="Proteomes" id="UP001157502"/>
    </source>
</evidence>